<name>J9CK72_9ZZZZ</name>
<gene>
    <name evidence="2" type="ORF">EVA_11392</name>
</gene>
<keyword evidence="1" id="KW-1133">Transmembrane helix</keyword>
<comment type="caution">
    <text evidence="2">The sequence shown here is derived from an EMBL/GenBank/DDBJ whole genome shotgun (WGS) entry which is preliminary data.</text>
</comment>
<keyword evidence="1" id="KW-0812">Transmembrane</keyword>
<protein>
    <submittedName>
        <fullName evidence="2">Phosphatase/phosphohexomutase</fullName>
    </submittedName>
</protein>
<reference evidence="2" key="1">
    <citation type="journal article" date="2012" name="PLoS ONE">
        <title>Gene sets for utilization of primary and secondary nutrition supplies in the distal gut of endangered iberian lynx.</title>
        <authorList>
            <person name="Alcaide M."/>
            <person name="Messina E."/>
            <person name="Richter M."/>
            <person name="Bargiela R."/>
            <person name="Peplies J."/>
            <person name="Huws S.A."/>
            <person name="Newbold C.J."/>
            <person name="Golyshin P.N."/>
            <person name="Simon M.A."/>
            <person name="Lopez G."/>
            <person name="Yakimov M.M."/>
            <person name="Ferrer M."/>
        </authorList>
    </citation>
    <scope>NUCLEOTIDE SEQUENCE</scope>
</reference>
<proteinExistence type="predicted"/>
<sequence>MDTDRTTTHFNTIAYHIVSISQYICRISIQLCYIAGLRRSKRMVHSHQAAFFFTPFEHREVNDPKKSELILITQTETTTHFEAQFAQLAASLHSIIATENQNQIASLGTHSLFQGIEHISTIELVYRTLDAAIFVDSCIHHTLSTNLLALDEISQFIQLLASIGSTTFSTNTTDISGIVKYSKFALALEHIHQFNKFHAETHIRFV</sequence>
<accession>J9CK72</accession>
<keyword evidence="1" id="KW-0472">Membrane</keyword>
<evidence type="ECO:0000313" key="2">
    <source>
        <dbReference type="EMBL" id="EJX00501.1"/>
    </source>
</evidence>
<dbReference type="EMBL" id="AMCI01003342">
    <property type="protein sequence ID" value="EJX00501.1"/>
    <property type="molecule type" value="Genomic_DNA"/>
</dbReference>
<organism evidence="2">
    <name type="scientific">gut metagenome</name>
    <dbReference type="NCBI Taxonomy" id="749906"/>
    <lineage>
        <taxon>unclassified sequences</taxon>
        <taxon>metagenomes</taxon>
        <taxon>organismal metagenomes</taxon>
    </lineage>
</organism>
<dbReference type="AlphaFoldDB" id="J9CK72"/>
<feature type="transmembrane region" description="Helical" evidence="1">
    <location>
        <begin position="13"/>
        <end position="36"/>
    </location>
</feature>
<evidence type="ECO:0000256" key="1">
    <source>
        <dbReference type="SAM" id="Phobius"/>
    </source>
</evidence>